<dbReference type="RefSeq" id="WP_162658085.1">
    <property type="nucleotide sequence ID" value="NZ_LR593887.1"/>
</dbReference>
<protein>
    <submittedName>
        <fullName evidence="4">Hypothetical conserved protein</fullName>
    </submittedName>
</protein>
<feature type="chain" id="PRO_5036172779" evidence="3">
    <location>
        <begin position="21"/>
        <end position="278"/>
    </location>
</feature>
<accession>A0A6C2YPL1</accession>
<dbReference type="InterPro" id="IPR017461">
    <property type="entry name" value="CHP03009_planctomycetes"/>
</dbReference>
<keyword evidence="5" id="KW-1185">Reference proteome</keyword>
<name>A0A6C2YPL1_9BACT</name>
<evidence type="ECO:0000313" key="4">
    <source>
        <dbReference type="EMBL" id="VIP02965.1"/>
    </source>
</evidence>
<dbReference type="KEGG" id="tim:GMBLW1_09950"/>
<sequence>MRCAVWCVTGMLILTGSVFAQNPVAPPADPMASRLDVLLKAWEDRMKNTSTLYTECTRTEINKTFNTTEVFTGQARYMKPNLARLDLLKKDDPNNYEKYVCTGTYLYEYRPKNKLVRIHDMPKGNGNAVADNASMSFIFGMKADEAKQRFQLTLRKEDNFWIYVDILPKYPADKQEFTKAQMVFYASPASNAMLPRRLWFEHPNGDEIMWEFNTIQTNVQLERNDFVAPSAPKDWQVVRANAQAPQAQPNPGPGRSVMPMGDARPENGIPNRPLGPKP</sequence>
<dbReference type="SUPFAM" id="SSF89392">
    <property type="entry name" value="Prokaryotic lipoproteins and lipoprotein localization factors"/>
    <property type="match status" value="1"/>
</dbReference>
<reference evidence="4" key="1">
    <citation type="submission" date="2019-04" db="EMBL/GenBank/DDBJ databases">
        <authorList>
            <consortium name="Science for Life Laboratories"/>
        </authorList>
    </citation>
    <scope>NUCLEOTIDE SEQUENCE</scope>
    <source>
        <strain evidence="4">MBLW1</strain>
    </source>
</reference>
<gene>
    <name evidence="4" type="ORF">GMBLW1_09950</name>
</gene>
<evidence type="ECO:0000313" key="5">
    <source>
        <dbReference type="Proteomes" id="UP000464378"/>
    </source>
</evidence>
<dbReference type="NCBIfam" id="TIGR03009">
    <property type="entry name" value="plancto_dom_2"/>
    <property type="match status" value="1"/>
</dbReference>
<evidence type="ECO:0000256" key="3">
    <source>
        <dbReference type="SAM" id="SignalP"/>
    </source>
</evidence>
<dbReference type="InParanoid" id="A0A6C2YPL1"/>
<dbReference type="CDD" id="cd16325">
    <property type="entry name" value="LolA"/>
    <property type="match status" value="1"/>
</dbReference>
<feature type="region of interest" description="Disordered" evidence="2">
    <location>
        <begin position="239"/>
        <end position="278"/>
    </location>
</feature>
<evidence type="ECO:0000256" key="2">
    <source>
        <dbReference type="SAM" id="MobiDB-lite"/>
    </source>
</evidence>
<dbReference type="Gene3D" id="2.50.20.10">
    <property type="entry name" value="Lipoprotein localisation LolA/LolB/LppX"/>
    <property type="match status" value="1"/>
</dbReference>
<feature type="compositionally biased region" description="Low complexity" evidence="2">
    <location>
        <begin position="239"/>
        <end position="255"/>
    </location>
</feature>
<dbReference type="AlphaFoldDB" id="A0A6C2YPL1"/>
<dbReference type="InterPro" id="IPR029046">
    <property type="entry name" value="LolA/LolB/LppX"/>
</dbReference>
<proteinExistence type="predicted"/>
<evidence type="ECO:0000256" key="1">
    <source>
        <dbReference type="ARBA" id="ARBA00022729"/>
    </source>
</evidence>
<keyword evidence="1 3" id="KW-0732">Signal</keyword>
<organism evidence="4">
    <name type="scientific">Tuwongella immobilis</name>
    <dbReference type="NCBI Taxonomy" id="692036"/>
    <lineage>
        <taxon>Bacteria</taxon>
        <taxon>Pseudomonadati</taxon>
        <taxon>Planctomycetota</taxon>
        <taxon>Planctomycetia</taxon>
        <taxon>Gemmatales</taxon>
        <taxon>Gemmataceae</taxon>
        <taxon>Tuwongella</taxon>
    </lineage>
</organism>
<dbReference type="InterPro" id="IPR004564">
    <property type="entry name" value="OM_lipoprot_carrier_LolA-like"/>
</dbReference>
<dbReference type="EMBL" id="LR593887">
    <property type="protein sequence ID" value="VTS02983.1"/>
    <property type="molecule type" value="Genomic_DNA"/>
</dbReference>
<dbReference type="Proteomes" id="UP000464378">
    <property type="component" value="Chromosome"/>
</dbReference>
<dbReference type="EMBL" id="LR586016">
    <property type="protein sequence ID" value="VIP02965.1"/>
    <property type="molecule type" value="Genomic_DNA"/>
</dbReference>
<feature type="signal peptide" evidence="3">
    <location>
        <begin position="1"/>
        <end position="20"/>
    </location>
</feature>